<reference evidence="6 7" key="1">
    <citation type="journal article" date="2016" name="Nat. Commun.">
        <title>Thousands of microbial genomes shed light on interconnected biogeochemical processes in an aquifer system.</title>
        <authorList>
            <person name="Anantharaman K."/>
            <person name="Brown C.T."/>
            <person name="Hug L.A."/>
            <person name="Sharon I."/>
            <person name="Castelle C.J."/>
            <person name="Probst A.J."/>
            <person name="Thomas B.C."/>
            <person name="Singh A."/>
            <person name="Wilkins M.J."/>
            <person name="Karaoz U."/>
            <person name="Brodie E.L."/>
            <person name="Williams K.H."/>
            <person name="Hubbard S.S."/>
            <person name="Banfield J.F."/>
        </authorList>
    </citation>
    <scope>NUCLEOTIDE SEQUENCE [LARGE SCALE GENOMIC DNA]</scope>
</reference>
<evidence type="ECO:0000256" key="4">
    <source>
        <dbReference type="ARBA" id="ARBA00035174"/>
    </source>
</evidence>
<evidence type="ECO:0000313" key="6">
    <source>
        <dbReference type="EMBL" id="OGD74356.1"/>
    </source>
</evidence>
<dbReference type="GO" id="GO:0003735">
    <property type="term" value="F:structural constituent of ribosome"/>
    <property type="evidence" value="ECO:0007669"/>
    <property type="project" value="InterPro"/>
</dbReference>
<dbReference type="EMBL" id="MFAK01000037">
    <property type="protein sequence ID" value="OGD74356.1"/>
    <property type="molecule type" value="Genomic_DNA"/>
</dbReference>
<dbReference type="Pfam" id="PF00830">
    <property type="entry name" value="Ribosomal_L28"/>
    <property type="match status" value="1"/>
</dbReference>
<dbReference type="Proteomes" id="UP000176191">
    <property type="component" value="Unassembled WGS sequence"/>
</dbReference>
<dbReference type="InterPro" id="IPR034704">
    <property type="entry name" value="Ribosomal_bL28/bL31-like_sf"/>
</dbReference>
<evidence type="ECO:0000256" key="2">
    <source>
        <dbReference type="ARBA" id="ARBA00022980"/>
    </source>
</evidence>
<dbReference type="AlphaFoldDB" id="A0A1F5F451"/>
<evidence type="ECO:0000256" key="5">
    <source>
        <dbReference type="HAMAP-Rule" id="MF_00373"/>
    </source>
</evidence>
<keyword evidence="2 5" id="KW-0689">Ribosomal protein</keyword>
<comment type="caution">
    <text evidence="6">The sequence shown here is derived from an EMBL/GenBank/DDBJ whole genome shotgun (WGS) entry which is preliminary data.</text>
</comment>
<evidence type="ECO:0000256" key="3">
    <source>
        <dbReference type="ARBA" id="ARBA00023274"/>
    </source>
</evidence>
<dbReference type="InterPro" id="IPR050096">
    <property type="entry name" value="Bacterial_rp_bL28"/>
</dbReference>
<name>A0A1F5F451_9BACT</name>
<gene>
    <name evidence="5" type="primary">rpmB</name>
    <name evidence="6" type="ORF">A2228_02165</name>
</gene>
<keyword evidence="3 5" id="KW-0687">Ribonucleoprotein</keyword>
<dbReference type="InterPro" id="IPR026569">
    <property type="entry name" value="Ribosomal_bL28"/>
</dbReference>
<organism evidence="6 7">
    <name type="scientific">Candidatus Collierbacteria bacterium RIFOXYA2_FULL_46_10</name>
    <dbReference type="NCBI Taxonomy" id="1817726"/>
    <lineage>
        <taxon>Bacteria</taxon>
        <taxon>Candidatus Collieribacteriota</taxon>
    </lineage>
</organism>
<evidence type="ECO:0000313" key="7">
    <source>
        <dbReference type="Proteomes" id="UP000176191"/>
    </source>
</evidence>
<dbReference type="PANTHER" id="PTHR39080:SF1">
    <property type="entry name" value="LARGE RIBOSOMAL SUBUNIT PROTEIN BL28A"/>
    <property type="match status" value="1"/>
</dbReference>
<dbReference type="SUPFAM" id="SSF143800">
    <property type="entry name" value="L28p-like"/>
    <property type="match status" value="1"/>
</dbReference>
<proteinExistence type="inferred from homology"/>
<dbReference type="GO" id="GO:1990904">
    <property type="term" value="C:ribonucleoprotein complex"/>
    <property type="evidence" value="ECO:0007669"/>
    <property type="project" value="UniProtKB-KW"/>
</dbReference>
<dbReference type="HAMAP" id="MF_00373">
    <property type="entry name" value="Ribosomal_bL28"/>
    <property type="match status" value="1"/>
</dbReference>
<dbReference type="PANTHER" id="PTHR39080">
    <property type="entry name" value="50S RIBOSOMAL PROTEIN L28"/>
    <property type="match status" value="1"/>
</dbReference>
<dbReference type="Gene3D" id="2.30.170.40">
    <property type="entry name" value="Ribosomal protein L28/L24"/>
    <property type="match status" value="1"/>
</dbReference>
<evidence type="ECO:0000256" key="1">
    <source>
        <dbReference type="ARBA" id="ARBA00008760"/>
    </source>
</evidence>
<accession>A0A1F5F451</accession>
<protein>
    <recommendedName>
        <fullName evidence="4 5">Large ribosomal subunit protein bL28</fullName>
    </recommendedName>
</protein>
<dbReference type="InterPro" id="IPR037147">
    <property type="entry name" value="Ribosomal_bL28_sf"/>
</dbReference>
<dbReference type="GO" id="GO:0005840">
    <property type="term" value="C:ribosome"/>
    <property type="evidence" value="ECO:0007669"/>
    <property type="project" value="UniProtKB-KW"/>
</dbReference>
<dbReference type="InterPro" id="IPR001383">
    <property type="entry name" value="Ribosomal_bL28_bact-type"/>
</dbReference>
<sequence length="66" mass="7424">MANKCALCDKGQDVGHSVSHAKNRSQRIRKPNLHAHRMQIGESKLRLMLCTKCLRKVKMALPAKGE</sequence>
<dbReference type="GO" id="GO:0006412">
    <property type="term" value="P:translation"/>
    <property type="evidence" value="ECO:0007669"/>
    <property type="project" value="UniProtKB-UniRule"/>
</dbReference>
<comment type="similarity">
    <text evidence="1 5">Belongs to the bacterial ribosomal protein bL28 family.</text>
</comment>
<dbReference type="NCBIfam" id="TIGR00009">
    <property type="entry name" value="L28"/>
    <property type="match status" value="1"/>
</dbReference>